<evidence type="ECO:0000256" key="7">
    <source>
        <dbReference type="ARBA" id="ARBA00022702"/>
    </source>
</evidence>
<feature type="domain" description="Opiodes neuropeptide" evidence="11">
    <location>
        <begin position="167"/>
        <end position="195"/>
    </location>
</feature>
<evidence type="ECO:0000313" key="12">
    <source>
        <dbReference type="EMBL" id="KAI5615099.1"/>
    </source>
</evidence>
<dbReference type="GO" id="GO:0005184">
    <property type="term" value="F:neuropeptide hormone activity"/>
    <property type="evidence" value="ECO:0007669"/>
    <property type="project" value="TreeGrafter"/>
</dbReference>
<feature type="domain" description="Pro-opiomelanocortin/corticotropin ACTH central region" evidence="10">
    <location>
        <begin position="86"/>
        <end position="125"/>
    </location>
</feature>
<feature type="compositionally biased region" description="Polar residues" evidence="9">
    <location>
        <begin position="32"/>
        <end position="41"/>
    </location>
</feature>
<name>A0AAD5AG05_SILAS</name>
<dbReference type="Pfam" id="PF00976">
    <property type="entry name" value="ACTH_domain"/>
    <property type="match status" value="2"/>
</dbReference>
<dbReference type="PANTHER" id="PTHR11416:SF7">
    <property type="entry name" value="PRO-OPIOMELANOCORTIN"/>
    <property type="match status" value="1"/>
</dbReference>
<gene>
    <name evidence="12" type="ORF">C0J50_3324</name>
</gene>
<keyword evidence="6" id="KW-0165">Cleavage on pair of basic residues</keyword>
<evidence type="ECO:0000256" key="6">
    <source>
        <dbReference type="ARBA" id="ARBA00022685"/>
    </source>
</evidence>
<evidence type="ECO:0000256" key="1">
    <source>
        <dbReference type="ARBA" id="ARBA00002965"/>
    </source>
</evidence>
<comment type="similarity">
    <text evidence="4">Belongs to the POMC family.</text>
</comment>
<dbReference type="InterPro" id="IPR013532">
    <property type="entry name" value="Opioid_neuropept"/>
</dbReference>
<dbReference type="InterPro" id="IPR050878">
    <property type="entry name" value="POMC-derived_peptides"/>
</dbReference>
<protein>
    <submittedName>
        <fullName evidence="12">Pro-opiomelanocortin</fullName>
    </submittedName>
</protein>
<evidence type="ECO:0000313" key="13">
    <source>
        <dbReference type="Proteomes" id="UP001205998"/>
    </source>
</evidence>
<dbReference type="PANTHER" id="PTHR11416">
    <property type="entry name" value="PRO-OPIOMELANOCORTIN"/>
    <property type="match status" value="1"/>
</dbReference>
<dbReference type="SMART" id="SM01365">
    <property type="entry name" value="Op_neuropeptide"/>
    <property type="match status" value="1"/>
</dbReference>
<evidence type="ECO:0000256" key="4">
    <source>
        <dbReference type="ARBA" id="ARBA00005832"/>
    </source>
</evidence>
<comment type="caution">
    <text evidence="12">The sequence shown here is derived from an EMBL/GenBank/DDBJ whole genome shotgun (WGS) entry which is preliminary data.</text>
</comment>
<keyword evidence="5" id="KW-0964">Secreted</keyword>
<organism evidence="12 13">
    <name type="scientific">Silurus asotus</name>
    <name type="common">Amur catfish</name>
    <name type="synonym">Parasilurus asotus</name>
    <dbReference type="NCBI Taxonomy" id="30991"/>
    <lineage>
        <taxon>Eukaryota</taxon>
        <taxon>Metazoa</taxon>
        <taxon>Chordata</taxon>
        <taxon>Craniata</taxon>
        <taxon>Vertebrata</taxon>
        <taxon>Euteleostomi</taxon>
        <taxon>Actinopterygii</taxon>
        <taxon>Neopterygii</taxon>
        <taxon>Teleostei</taxon>
        <taxon>Ostariophysi</taxon>
        <taxon>Siluriformes</taxon>
        <taxon>Siluridae</taxon>
        <taxon>Silurus</taxon>
    </lineage>
</organism>
<evidence type="ECO:0000256" key="3">
    <source>
        <dbReference type="ARBA" id="ARBA00004613"/>
    </source>
</evidence>
<accession>A0AAD5AG05</accession>
<dbReference type="SMART" id="SM01363">
    <property type="entry name" value="ACTH_domain"/>
    <property type="match status" value="2"/>
</dbReference>
<proteinExistence type="inferred from homology"/>
<feature type="domain" description="Pro-opiomelanocortin/corticotropin ACTH central region" evidence="10">
    <location>
        <begin position="150"/>
        <end position="186"/>
    </location>
</feature>
<comment type="function">
    <text evidence="1">Stimulates the adrenal glands to release cortisol.</text>
</comment>
<evidence type="ECO:0000256" key="5">
    <source>
        <dbReference type="ARBA" id="ARBA00022525"/>
    </source>
</evidence>
<evidence type="ECO:0000256" key="8">
    <source>
        <dbReference type="ARBA" id="ARBA00023205"/>
    </source>
</evidence>
<dbReference type="InterPro" id="IPR013531">
    <property type="entry name" value="Mcrtin_ACTH_cent"/>
</dbReference>
<dbReference type="EMBL" id="MU556250">
    <property type="protein sequence ID" value="KAI5615099.1"/>
    <property type="molecule type" value="Genomic_DNA"/>
</dbReference>
<sequence length="195" mass="22398">MKSEAALLVIHKNKDFKECLWQCRLKLLVRNTDTLLPSEQPSTEEDKEDEVEGDSPSLGALLTSLGPSEASLPSVRPQRSGEGPPTYSMEHFRWGKPTSRKRRPVRVHTTVSMDNEDPEEVSMEMPFLSLNRRQMESSNEQNNNTKSTTKYRITHFRWSAPPASKRYGGFMKSWTEKSHKPLLTLLRNIIVTNRQ</sequence>
<dbReference type="Pfam" id="PF08035">
    <property type="entry name" value="Op_neuropeptide"/>
    <property type="match status" value="1"/>
</dbReference>
<dbReference type="PRINTS" id="PR00383">
    <property type="entry name" value="MELANOCORTIN"/>
</dbReference>
<evidence type="ECO:0000256" key="2">
    <source>
        <dbReference type="ARBA" id="ARBA00003192"/>
    </source>
</evidence>
<reference evidence="12" key="1">
    <citation type="submission" date="2018-07" db="EMBL/GenBank/DDBJ databases">
        <title>Comparative genomics of catfishes provides insights into carnivory and benthic adaptation.</title>
        <authorList>
            <person name="Zhang Y."/>
            <person name="Wang D."/>
            <person name="Peng Z."/>
            <person name="Zheng S."/>
            <person name="Shao F."/>
            <person name="Tao W."/>
        </authorList>
    </citation>
    <scope>NUCLEOTIDE SEQUENCE</scope>
    <source>
        <strain evidence="12">Chongqing</strain>
    </source>
</reference>
<comment type="function">
    <text evidence="2">Endogenous opiate.</text>
</comment>
<keyword evidence="7" id="KW-0372">Hormone</keyword>
<dbReference type="Proteomes" id="UP001205998">
    <property type="component" value="Unassembled WGS sequence"/>
</dbReference>
<evidence type="ECO:0000259" key="10">
    <source>
        <dbReference type="SMART" id="SM01363"/>
    </source>
</evidence>
<evidence type="ECO:0000256" key="9">
    <source>
        <dbReference type="SAM" id="MobiDB-lite"/>
    </source>
</evidence>
<keyword evidence="8" id="KW-0257">Endorphin</keyword>
<feature type="region of interest" description="Disordered" evidence="9">
    <location>
        <begin position="32"/>
        <end position="104"/>
    </location>
</feature>
<comment type="subcellular location">
    <subcellularLocation>
        <location evidence="3">Secreted</location>
    </subcellularLocation>
</comment>
<dbReference type="InterPro" id="IPR001941">
    <property type="entry name" value="PMOC"/>
</dbReference>
<dbReference type="AlphaFoldDB" id="A0AAD5AG05"/>
<evidence type="ECO:0000259" key="11">
    <source>
        <dbReference type="SMART" id="SM01365"/>
    </source>
</evidence>
<dbReference type="GO" id="GO:0007218">
    <property type="term" value="P:neuropeptide signaling pathway"/>
    <property type="evidence" value="ECO:0007669"/>
    <property type="project" value="UniProtKB-KW"/>
</dbReference>
<dbReference type="GO" id="GO:0005576">
    <property type="term" value="C:extracellular region"/>
    <property type="evidence" value="ECO:0007669"/>
    <property type="project" value="UniProtKB-SubCell"/>
</dbReference>
<keyword evidence="13" id="KW-1185">Reference proteome</keyword>
<feature type="compositionally biased region" description="Acidic residues" evidence="9">
    <location>
        <begin position="42"/>
        <end position="53"/>
    </location>
</feature>